<evidence type="ECO:0000313" key="12">
    <source>
        <dbReference type="EMBL" id="KAH0455285.1"/>
    </source>
</evidence>
<feature type="transmembrane region" description="Helical" evidence="11">
    <location>
        <begin position="461"/>
        <end position="482"/>
    </location>
</feature>
<keyword evidence="13" id="KW-1185">Reference proteome</keyword>
<evidence type="ECO:0008006" key="14">
    <source>
        <dbReference type="Google" id="ProtNLM"/>
    </source>
</evidence>
<sequence length="1018" mass="108696">MGPRKGGGVTAQPELSLARLYFCCMVAGGVQYGWALQLSLLTPYVQTLGIPHYLASITWLCGPISGLLVAPTVGLLSDRSRSRFGRRRPFILAGCITICVAVILIGFSSDIGSALGDTMESCSTYIGPRWKAAIIYVVGFWVLDFANNVVQGPTRAMMADLSGKHGCNAGNIIYAFWMAFGNVLGYLSGAIGGWYKWFPFLMTNACCEACANLKGAFLVAVVFLSLCLTVSLICANEVSLSELGPVYAWEEYSGFLSLLKAFKRLPVGMLSVLLVTSLTWMAWFPFLLYDTDWMGREIYRGDPNGTKIEIDAYNNGVQHGAFGLLLNSIVLGVSSIFLEPICRKFTSRIVWVLGNFTLFIAMVAIAVLSLISKKLHTESMSTVFGELGVKIGALVIFAALGFPLAILFSIPFASAAQLAANEGGTKQGLCIGILNISIVIPQVIVALGAGPWDAVFGTGNIPAFVLASAFALAGGFIALAVLPKPPKSSLNYGYGPVQDQKSGDRRRGKMDSGEENEISVKPQISLVRLIFACTVAGGVQYGWALQLSLLTPYVQTLGLPHSLASIMWLCGPVAGFVVGPSIGYWSDKCQSRFGRRRPFILAGCILICCCVLVIGFSSDIGSALGDTKENCRPDDLVNVFRTYVGPRWKAAIIYVVGFWVLDFSNNAVQGPARAMMADLSGQHGCNAANIIYAFWMAFGNILGYSSGSTGGWHKWFPFLLTNSCCETCANLKGAFLVAIVFLLICLTVTLLTAKEVPLYELDPAEAAQGSSGIFSVFKTLKSLPTGMPSVLLVTSLTWLAWFPFILYDTDWMGREIYHGDPSGTREEIDTYNKGVEDGAFGLLLNSIVLAITSLLLAPMCRKLTSKVVWIIGNFILFLAMAAITVLSVISTNGYRGKIHSAVAGHDGVKIGALIIFAALGFPLAILYSIPFASASQLAVNEGGSKQGLCIGVLNVSIVLPQVIVALGAGPWDAIFGKGNIPAFALASGLALLGGFIGLAILPKLSGDSLKSSSFGSMH</sequence>
<dbReference type="InterPro" id="IPR005989">
    <property type="entry name" value="Suc_symporter_pln"/>
</dbReference>
<evidence type="ECO:0000256" key="10">
    <source>
        <dbReference type="SAM" id="MobiDB-lite"/>
    </source>
</evidence>
<proteinExistence type="inferred from homology"/>
<evidence type="ECO:0000256" key="11">
    <source>
        <dbReference type="SAM" id="Phobius"/>
    </source>
</evidence>
<comment type="caution">
    <text evidence="12">The sequence shown here is derived from an EMBL/GenBank/DDBJ whole genome shotgun (WGS) entry which is preliminary data.</text>
</comment>
<feature type="transmembrane region" description="Helical" evidence="11">
    <location>
        <begin position="790"/>
        <end position="807"/>
    </location>
</feature>
<feature type="transmembrane region" description="Helical" evidence="11">
    <location>
        <begin position="391"/>
        <end position="416"/>
    </location>
</feature>
<comment type="similarity">
    <text evidence="3">Belongs to the glycoside-pentoside-hexuronide (GPH) cation symporter transporter (TC 2.A.2.4) family.</text>
</comment>
<feature type="transmembrane region" description="Helical" evidence="11">
    <location>
        <begin position="265"/>
        <end position="286"/>
    </location>
</feature>
<organism evidence="12 13">
    <name type="scientific">Dendrobium chrysotoxum</name>
    <name type="common">Orchid</name>
    <dbReference type="NCBI Taxonomy" id="161865"/>
    <lineage>
        <taxon>Eukaryota</taxon>
        <taxon>Viridiplantae</taxon>
        <taxon>Streptophyta</taxon>
        <taxon>Embryophyta</taxon>
        <taxon>Tracheophyta</taxon>
        <taxon>Spermatophyta</taxon>
        <taxon>Magnoliopsida</taxon>
        <taxon>Liliopsida</taxon>
        <taxon>Asparagales</taxon>
        <taxon>Orchidaceae</taxon>
        <taxon>Epidendroideae</taxon>
        <taxon>Malaxideae</taxon>
        <taxon>Dendrobiinae</taxon>
        <taxon>Dendrobium</taxon>
    </lineage>
</organism>
<evidence type="ECO:0000256" key="6">
    <source>
        <dbReference type="ARBA" id="ARBA00022692"/>
    </source>
</evidence>
<feature type="transmembrane region" description="Helical" evidence="11">
    <location>
        <begin position="689"/>
        <end position="713"/>
    </location>
</feature>
<dbReference type="PANTHER" id="PTHR19432:SF64">
    <property type="entry name" value="SUCROSE TRANSPORT PROTEIN SUT1"/>
    <property type="match status" value="1"/>
</dbReference>
<keyword evidence="9 11" id="KW-0472">Membrane</keyword>
<dbReference type="GO" id="GO:0005886">
    <property type="term" value="C:plasma membrane"/>
    <property type="evidence" value="ECO:0007669"/>
    <property type="project" value="InterPro"/>
</dbReference>
<feature type="transmembrane region" description="Helical" evidence="11">
    <location>
        <begin position="320"/>
        <end position="338"/>
    </location>
</feature>
<dbReference type="Gene3D" id="1.20.1250.20">
    <property type="entry name" value="MFS general substrate transporter like domains"/>
    <property type="match status" value="2"/>
</dbReference>
<dbReference type="GO" id="GO:0006814">
    <property type="term" value="P:sodium ion transport"/>
    <property type="evidence" value="ECO:0007669"/>
    <property type="project" value="InterPro"/>
</dbReference>
<dbReference type="PROSITE" id="PS00872">
    <property type="entry name" value="NA_GALACTOSIDE_SYMP"/>
    <property type="match status" value="1"/>
</dbReference>
<comment type="pathway">
    <text evidence="2">Glycan biosynthesis; sucrose metabolism.</text>
</comment>
<feature type="transmembrane region" description="Helical" evidence="11">
    <location>
        <begin position="598"/>
        <end position="617"/>
    </location>
</feature>
<feature type="transmembrane region" description="Helical" evidence="11">
    <location>
        <begin position="215"/>
        <end position="235"/>
    </location>
</feature>
<feature type="compositionally biased region" description="Basic and acidic residues" evidence="10">
    <location>
        <begin position="501"/>
        <end position="512"/>
    </location>
</feature>
<dbReference type="Proteomes" id="UP000775213">
    <property type="component" value="Unassembled WGS sequence"/>
</dbReference>
<dbReference type="CDD" id="cd17313">
    <property type="entry name" value="MFS_SLC45_SUC"/>
    <property type="match status" value="2"/>
</dbReference>
<feature type="transmembrane region" description="Helical" evidence="11">
    <location>
        <begin position="910"/>
        <end position="927"/>
    </location>
</feature>
<feature type="transmembrane region" description="Helical" evidence="11">
    <location>
        <begin position="733"/>
        <end position="753"/>
    </location>
</feature>
<dbReference type="AlphaFoldDB" id="A0AAV7GHN0"/>
<comment type="subcellular location">
    <subcellularLocation>
        <location evidence="1">Membrane</location>
        <topology evidence="1">Multi-pass membrane protein</topology>
    </subcellularLocation>
</comment>
<keyword evidence="7" id="KW-0769">Symport</keyword>
<reference evidence="12 13" key="1">
    <citation type="journal article" date="2021" name="Hortic Res">
        <title>Chromosome-scale assembly of the Dendrobium chrysotoxum genome enhances the understanding of orchid evolution.</title>
        <authorList>
            <person name="Zhang Y."/>
            <person name="Zhang G.Q."/>
            <person name="Zhang D."/>
            <person name="Liu X.D."/>
            <person name="Xu X.Y."/>
            <person name="Sun W.H."/>
            <person name="Yu X."/>
            <person name="Zhu X."/>
            <person name="Wang Z.W."/>
            <person name="Zhao X."/>
            <person name="Zhong W.Y."/>
            <person name="Chen H."/>
            <person name="Yin W.L."/>
            <person name="Huang T."/>
            <person name="Niu S.C."/>
            <person name="Liu Z.J."/>
        </authorList>
    </citation>
    <scope>NUCLEOTIDE SEQUENCE [LARGE SCALE GENOMIC DNA]</scope>
    <source>
        <strain evidence="12">Lindl</strain>
    </source>
</reference>
<evidence type="ECO:0000256" key="7">
    <source>
        <dbReference type="ARBA" id="ARBA00022847"/>
    </source>
</evidence>
<feature type="transmembrane region" description="Helical" evidence="11">
    <location>
        <begin position="129"/>
        <end position="150"/>
    </location>
</feature>
<evidence type="ECO:0000256" key="5">
    <source>
        <dbReference type="ARBA" id="ARBA00022597"/>
    </source>
</evidence>
<feature type="transmembrane region" description="Helical" evidence="11">
    <location>
        <begin position="565"/>
        <end position="586"/>
    </location>
</feature>
<evidence type="ECO:0000256" key="8">
    <source>
        <dbReference type="ARBA" id="ARBA00022989"/>
    </source>
</evidence>
<keyword evidence="6 11" id="KW-0812">Transmembrane</keyword>
<feature type="transmembrane region" description="Helical" evidence="11">
    <location>
        <begin position="171"/>
        <end position="195"/>
    </location>
</feature>
<feature type="transmembrane region" description="Helical" evidence="11">
    <location>
        <begin position="867"/>
        <end position="890"/>
    </location>
</feature>
<dbReference type="InterPro" id="IPR036259">
    <property type="entry name" value="MFS_trans_sf"/>
</dbReference>
<feature type="transmembrane region" description="Helical" evidence="11">
    <location>
        <begin position="53"/>
        <end position="77"/>
    </location>
</feature>
<evidence type="ECO:0000256" key="2">
    <source>
        <dbReference type="ARBA" id="ARBA00004914"/>
    </source>
</evidence>
<dbReference type="SUPFAM" id="SSF103473">
    <property type="entry name" value="MFS general substrate transporter"/>
    <property type="match status" value="2"/>
</dbReference>
<keyword evidence="4" id="KW-0813">Transport</keyword>
<evidence type="ECO:0000256" key="4">
    <source>
        <dbReference type="ARBA" id="ARBA00022448"/>
    </source>
</evidence>
<feature type="transmembrane region" description="Helical" evidence="11">
    <location>
        <begin position="980"/>
        <end position="1001"/>
    </location>
</feature>
<dbReference type="PANTHER" id="PTHR19432">
    <property type="entry name" value="SUGAR TRANSPORTER"/>
    <property type="match status" value="1"/>
</dbReference>
<feature type="transmembrane region" description="Helical" evidence="11">
    <location>
        <begin position="428"/>
        <end position="449"/>
    </location>
</feature>
<feature type="transmembrane region" description="Helical" evidence="11">
    <location>
        <begin position="20"/>
        <end position="41"/>
    </location>
</feature>
<dbReference type="InterPro" id="IPR018043">
    <property type="entry name" value="Na/Gal_symport_CS"/>
</dbReference>
<keyword evidence="8 11" id="KW-1133">Transmembrane helix</keyword>
<dbReference type="FunFam" id="1.20.1250.20:FF:000182">
    <property type="entry name" value="Sucrose transporter SUC2"/>
    <property type="match status" value="2"/>
</dbReference>
<dbReference type="EMBL" id="JAGFBR010000014">
    <property type="protein sequence ID" value="KAH0455285.1"/>
    <property type="molecule type" value="Genomic_DNA"/>
</dbReference>
<evidence type="ECO:0000256" key="9">
    <source>
        <dbReference type="ARBA" id="ARBA00023136"/>
    </source>
</evidence>
<name>A0AAV7GHN0_DENCH</name>
<gene>
    <name evidence="12" type="ORF">IEQ34_015317</name>
</gene>
<dbReference type="NCBIfam" id="TIGR01301">
    <property type="entry name" value="GPH_sucrose"/>
    <property type="match status" value="2"/>
</dbReference>
<protein>
    <recommendedName>
        <fullName evidence="14">Sucrose transporter</fullName>
    </recommendedName>
</protein>
<evidence type="ECO:0000313" key="13">
    <source>
        <dbReference type="Proteomes" id="UP000775213"/>
    </source>
</evidence>
<keyword evidence="5" id="KW-0762">Sugar transport</keyword>
<feature type="transmembrane region" description="Helical" evidence="11">
    <location>
        <begin position="350"/>
        <end position="371"/>
    </location>
</feature>
<evidence type="ECO:0000256" key="3">
    <source>
        <dbReference type="ARBA" id="ARBA00007134"/>
    </source>
</evidence>
<dbReference type="Pfam" id="PF07690">
    <property type="entry name" value="MFS_1"/>
    <property type="match status" value="1"/>
</dbReference>
<accession>A0AAV7GHN0</accession>
<evidence type="ECO:0000256" key="1">
    <source>
        <dbReference type="ARBA" id="ARBA00004141"/>
    </source>
</evidence>
<feature type="transmembrane region" description="Helical" evidence="11">
    <location>
        <begin position="526"/>
        <end position="545"/>
    </location>
</feature>
<dbReference type="GO" id="GO:0008506">
    <property type="term" value="F:sucrose:proton symporter activity"/>
    <property type="evidence" value="ECO:0007669"/>
    <property type="project" value="TreeGrafter"/>
</dbReference>
<dbReference type="Pfam" id="PF13347">
    <property type="entry name" value="MFS_2"/>
    <property type="match status" value="1"/>
</dbReference>
<dbReference type="InterPro" id="IPR011701">
    <property type="entry name" value="MFS"/>
</dbReference>
<feature type="transmembrane region" description="Helical" evidence="11">
    <location>
        <begin position="89"/>
        <end position="109"/>
    </location>
</feature>
<feature type="region of interest" description="Disordered" evidence="10">
    <location>
        <begin position="492"/>
        <end position="516"/>
    </location>
</feature>
<feature type="transmembrane region" description="Helical" evidence="11">
    <location>
        <begin position="839"/>
        <end position="860"/>
    </location>
</feature>
<feature type="transmembrane region" description="Helical" evidence="11">
    <location>
        <begin position="948"/>
        <end position="968"/>
    </location>
</feature>